<organism evidence="7 8">
    <name type="scientific">Polychaeton citri CBS 116435</name>
    <dbReference type="NCBI Taxonomy" id="1314669"/>
    <lineage>
        <taxon>Eukaryota</taxon>
        <taxon>Fungi</taxon>
        <taxon>Dikarya</taxon>
        <taxon>Ascomycota</taxon>
        <taxon>Pezizomycotina</taxon>
        <taxon>Dothideomycetes</taxon>
        <taxon>Dothideomycetidae</taxon>
        <taxon>Capnodiales</taxon>
        <taxon>Capnodiaceae</taxon>
        <taxon>Polychaeton</taxon>
    </lineage>
</organism>
<dbReference type="PANTHER" id="PTHR23033:SF47">
    <property type="entry name" value="APPLE DOMAIN-CONTAINING PROTEIN-RELATED"/>
    <property type="match status" value="1"/>
</dbReference>
<dbReference type="AlphaFoldDB" id="A0A9P4UNQ5"/>
<evidence type="ECO:0000313" key="7">
    <source>
        <dbReference type="EMBL" id="KAF2719656.1"/>
    </source>
</evidence>
<evidence type="ECO:0000256" key="1">
    <source>
        <dbReference type="ARBA" id="ARBA00004606"/>
    </source>
</evidence>
<keyword evidence="3" id="KW-0812">Transmembrane</keyword>
<dbReference type="GO" id="GO:0016020">
    <property type="term" value="C:membrane"/>
    <property type="evidence" value="ECO:0007669"/>
    <property type="project" value="UniProtKB-SubCell"/>
</dbReference>
<name>A0A9P4UNQ5_9PEZI</name>
<evidence type="ECO:0000256" key="4">
    <source>
        <dbReference type="ARBA" id="ARBA00022968"/>
    </source>
</evidence>
<dbReference type="OrthoDB" id="414175at2759"/>
<sequence>MGSLLGRTRRQRTYRATLIVAALCVFLLIFRYQTLAGIDEAAWRDVPESLVQHNYGAQCGHLKNHDLSNIAVTLKTGTTEAYKKLPSQLQTSLSCIPELLIVSDLPGTAFGHHVADVLYHVSSQVQREDRAFTLYHEQKRARQLGKSLHEIGSDLAADATWRNAAWMMDRFKFIHMLNHTWTRLPEREWYVFIEADTYMFWPNLIKWLKTLEPKDPLYIGSKESMKGTAYVYGGSGIIVSNAAMRAFVGEYGQNAMKWEERTRDFCCGDYALGVFFSEMGINVTDGAENMSQQNLWTIPYGPKGVYCQDVVSLHHMTPGLVDTAWRIEREAYKQRNSHISFSMLRETTFPKDQRQQTRRVDWDNSCSRKGFEIALEEGKTAIHNEEICRQLCTSKHDCLQYLFRQDQACRLFSCYSIGRPVDPYKGVSWVSGWEHGKFEAWEAANPCLGK</sequence>
<comment type="caution">
    <text evidence="7">The sequence shown here is derived from an EMBL/GenBank/DDBJ whole genome shotgun (WGS) entry which is preliminary data.</text>
</comment>
<dbReference type="EMBL" id="MU003808">
    <property type="protein sequence ID" value="KAF2719656.1"/>
    <property type="molecule type" value="Genomic_DNA"/>
</dbReference>
<dbReference type="Gene3D" id="3.90.550.50">
    <property type="match status" value="1"/>
</dbReference>
<comment type="similarity">
    <text evidence="2">Belongs to the glycosyltransferase 31 family. Beta3-Gal-T subfamily.</text>
</comment>
<dbReference type="Proteomes" id="UP000799441">
    <property type="component" value="Unassembled WGS sequence"/>
</dbReference>
<protein>
    <submittedName>
        <fullName evidence="7">Glycosyltransferase family 31 protein</fullName>
    </submittedName>
</protein>
<reference evidence="7" key="1">
    <citation type="journal article" date="2020" name="Stud. Mycol.">
        <title>101 Dothideomycetes genomes: a test case for predicting lifestyles and emergence of pathogens.</title>
        <authorList>
            <person name="Haridas S."/>
            <person name="Albert R."/>
            <person name="Binder M."/>
            <person name="Bloem J."/>
            <person name="Labutti K."/>
            <person name="Salamov A."/>
            <person name="Andreopoulos B."/>
            <person name="Baker S."/>
            <person name="Barry K."/>
            <person name="Bills G."/>
            <person name="Bluhm B."/>
            <person name="Cannon C."/>
            <person name="Castanera R."/>
            <person name="Culley D."/>
            <person name="Daum C."/>
            <person name="Ezra D."/>
            <person name="Gonzalez J."/>
            <person name="Henrissat B."/>
            <person name="Kuo A."/>
            <person name="Liang C."/>
            <person name="Lipzen A."/>
            <person name="Lutzoni F."/>
            <person name="Magnuson J."/>
            <person name="Mondo S."/>
            <person name="Nolan M."/>
            <person name="Ohm R."/>
            <person name="Pangilinan J."/>
            <person name="Park H.-J."/>
            <person name="Ramirez L."/>
            <person name="Alfaro M."/>
            <person name="Sun H."/>
            <person name="Tritt A."/>
            <person name="Yoshinaga Y."/>
            <person name="Zwiers L.-H."/>
            <person name="Turgeon B."/>
            <person name="Goodwin S."/>
            <person name="Spatafora J."/>
            <person name="Crous P."/>
            <person name="Grigoriev I."/>
        </authorList>
    </citation>
    <scope>NUCLEOTIDE SEQUENCE</scope>
    <source>
        <strain evidence="7">CBS 116435</strain>
    </source>
</reference>
<keyword evidence="5" id="KW-1133">Transmembrane helix</keyword>
<keyword evidence="4" id="KW-0735">Signal-anchor</keyword>
<accession>A0A9P4UNQ5</accession>
<dbReference type="PANTHER" id="PTHR23033">
    <property type="entry name" value="BETA1,3-GALACTOSYLTRANSFERASE"/>
    <property type="match status" value="1"/>
</dbReference>
<evidence type="ECO:0000313" key="8">
    <source>
        <dbReference type="Proteomes" id="UP000799441"/>
    </source>
</evidence>
<evidence type="ECO:0000256" key="6">
    <source>
        <dbReference type="ARBA" id="ARBA00023136"/>
    </source>
</evidence>
<keyword evidence="8" id="KW-1185">Reference proteome</keyword>
<dbReference type="InterPro" id="IPR026050">
    <property type="entry name" value="C1GALT1/C1GALT1_chp1"/>
</dbReference>
<evidence type="ECO:0000256" key="3">
    <source>
        <dbReference type="ARBA" id="ARBA00022692"/>
    </source>
</evidence>
<evidence type="ECO:0000256" key="5">
    <source>
        <dbReference type="ARBA" id="ARBA00022989"/>
    </source>
</evidence>
<evidence type="ECO:0000256" key="2">
    <source>
        <dbReference type="ARBA" id="ARBA00006462"/>
    </source>
</evidence>
<proteinExistence type="inferred from homology"/>
<comment type="subcellular location">
    <subcellularLocation>
        <location evidence="1">Membrane</location>
        <topology evidence="1">Single-pass type II membrane protein</topology>
    </subcellularLocation>
</comment>
<keyword evidence="6" id="KW-0472">Membrane</keyword>
<gene>
    <name evidence="7" type="ORF">K431DRAFT_286458</name>
</gene>